<dbReference type="AlphaFoldDB" id="A0A6A1VG31"/>
<dbReference type="GO" id="GO:0005737">
    <property type="term" value="C:cytoplasm"/>
    <property type="evidence" value="ECO:0007669"/>
    <property type="project" value="TreeGrafter"/>
</dbReference>
<dbReference type="GO" id="GO:0050832">
    <property type="term" value="P:defense response to fungus"/>
    <property type="evidence" value="ECO:0007669"/>
    <property type="project" value="TreeGrafter"/>
</dbReference>
<dbReference type="InterPro" id="IPR043316">
    <property type="entry name" value="RAR1"/>
</dbReference>
<evidence type="ECO:0000313" key="7">
    <source>
        <dbReference type="Proteomes" id="UP000516437"/>
    </source>
</evidence>
<proteinExistence type="predicted"/>
<evidence type="ECO:0000256" key="4">
    <source>
        <dbReference type="SAM" id="MobiDB-lite"/>
    </source>
</evidence>
<dbReference type="FunFam" id="4.10.1130.20:FF:000003">
    <property type="entry name" value="Cysteine and histidine-rich domain-containing protein RAR1"/>
    <property type="match status" value="1"/>
</dbReference>
<sequence>MSSSIGGQLRSFVDRVVACINPFLRPYGSGTGRVGPSPVKARIEVMWETQMTMTCKTGKHTTEKPVLAKAAPSPREPVPAPSSRPTADASSKETCSRCRQGFFCSDHGSTAIEMNSKSLNVEAATHSNGNTNIKSSPVPAKKLVDINEPQTCRNQGCGMSFKEKDNHATACSYHPGPAVFHDRMRGWKCCDILVKEFDEFMCIPPCTKGWHNANPSS</sequence>
<dbReference type="InterPro" id="IPR007051">
    <property type="entry name" value="CHORD_dom"/>
</dbReference>
<keyword evidence="3" id="KW-0862">Zinc</keyword>
<gene>
    <name evidence="6" type="ORF">CJ030_MR6G019802</name>
</gene>
<evidence type="ECO:0000256" key="3">
    <source>
        <dbReference type="ARBA" id="ARBA00022833"/>
    </source>
</evidence>
<accession>A0A6A1VG31</accession>
<dbReference type="EMBL" id="RXIC02000024">
    <property type="protein sequence ID" value="KAB1210807.1"/>
    <property type="molecule type" value="Genomic_DNA"/>
</dbReference>
<keyword evidence="1" id="KW-0479">Metal-binding</keyword>
<evidence type="ECO:0000259" key="5">
    <source>
        <dbReference type="PROSITE" id="PS51401"/>
    </source>
</evidence>
<dbReference type="PANTHER" id="PTHR47895">
    <property type="entry name" value="CYSTEINE AND HISTIDINE-RICH DOMAIN-CONTAINING PROTEIN RAR1"/>
    <property type="match status" value="1"/>
</dbReference>
<feature type="region of interest" description="Disordered" evidence="4">
    <location>
        <begin position="59"/>
        <end position="92"/>
    </location>
</feature>
<feature type="domain" description="CHORD" evidence="5">
    <location>
        <begin position="152"/>
        <end position="211"/>
    </location>
</feature>
<keyword evidence="7" id="KW-1185">Reference proteome</keyword>
<dbReference type="OrthoDB" id="10261079at2759"/>
<evidence type="ECO:0000256" key="2">
    <source>
        <dbReference type="ARBA" id="ARBA00022737"/>
    </source>
</evidence>
<dbReference type="Pfam" id="PF04968">
    <property type="entry name" value="CHORD"/>
    <property type="match status" value="1"/>
</dbReference>
<organism evidence="6 7">
    <name type="scientific">Morella rubra</name>
    <name type="common">Chinese bayberry</name>
    <dbReference type="NCBI Taxonomy" id="262757"/>
    <lineage>
        <taxon>Eukaryota</taxon>
        <taxon>Viridiplantae</taxon>
        <taxon>Streptophyta</taxon>
        <taxon>Embryophyta</taxon>
        <taxon>Tracheophyta</taxon>
        <taxon>Spermatophyta</taxon>
        <taxon>Magnoliopsida</taxon>
        <taxon>eudicotyledons</taxon>
        <taxon>Gunneridae</taxon>
        <taxon>Pentapetalae</taxon>
        <taxon>rosids</taxon>
        <taxon>fabids</taxon>
        <taxon>Fagales</taxon>
        <taxon>Myricaceae</taxon>
        <taxon>Morella</taxon>
    </lineage>
</organism>
<dbReference type="PROSITE" id="PS51401">
    <property type="entry name" value="CHORD"/>
    <property type="match status" value="1"/>
</dbReference>
<dbReference type="Gene3D" id="4.10.1130.20">
    <property type="match status" value="1"/>
</dbReference>
<evidence type="ECO:0000256" key="1">
    <source>
        <dbReference type="ARBA" id="ARBA00022723"/>
    </source>
</evidence>
<dbReference type="GO" id="GO:0042742">
    <property type="term" value="P:defense response to bacterium"/>
    <property type="evidence" value="ECO:0007669"/>
    <property type="project" value="TreeGrafter"/>
</dbReference>
<name>A0A6A1VG31_9ROSI</name>
<comment type="caution">
    <text evidence="6">The sequence shown here is derived from an EMBL/GenBank/DDBJ whole genome shotgun (WGS) entry which is preliminary data.</text>
</comment>
<dbReference type="GO" id="GO:0051879">
    <property type="term" value="F:Hsp90 protein binding"/>
    <property type="evidence" value="ECO:0007669"/>
    <property type="project" value="TreeGrafter"/>
</dbReference>
<keyword evidence="2" id="KW-0677">Repeat</keyword>
<dbReference type="PANTHER" id="PTHR47895:SF2">
    <property type="entry name" value="CYSTEINE AND HISTIDINE-RICH DOMAIN-CONTAINING PROTEIN RAR1"/>
    <property type="match status" value="1"/>
</dbReference>
<reference evidence="6 7" key="1">
    <citation type="journal article" date="2019" name="Plant Biotechnol. J.">
        <title>The red bayberry genome and genetic basis of sex determination.</title>
        <authorList>
            <person name="Jia H.M."/>
            <person name="Jia H.J."/>
            <person name="Cai Q.L."/>
            <person name="Wang Y."/>
            <person name="Zhao H.B."/>
            <person name="Yang W.F."/>
            <person name="Wang G.Y."/>
            <person name="Li Y.H."/>
            <person name="Zhan D.L."/>
            <person name="Shen Y.T."/>
            <person name="Niu Q.F."/>
            <person name="Chang L."/>
            <person name="Qiu J."/>
            <person name="Zhao L."/>
            <person name="Xie H.B."/>
            <person name="Fu W.Y."/>
            <person name="Jin J."/>
            <person name="Li X.W."/>
            <person name="Jiao Y."/>
            <person name="Zhou C.C."/>
            <person name="Tu T."/>
            <person name="Chai C.Y."/>
            <person name="Gao J.L."/>
            <person name="Fan L.J."/>
            <person name="van de Weg E."/>
            <person name="Wang J.Y."/>
            <person name="Gao Z.S."/>
        </authorList>
    </citation>
    <scope>NUCLEOTIDE SEQUENCE [LARGE SCALE GENOMIC DNA]</scope>
    <source>
        <tissue evidence="6">Leaves</tissue>
    </source>
</reference>
<dbReference type="Proteomes" id="UP000516437">
    <property type="component" value="Chromosome 6"/>
</dbReference>
<evidence type="ECO:0000313" key="6">
    <source>
        <dbReference type="EMBL" id="KAB1210807.1"/>
    </source>
</evidence>
<dbReference type="GO" id="GO:0005634">
    <property type="term" value="C:nucleus"/>
    <property type="evidence" value="ECO:0007669"/>
    <property type="project" value="TreeGrafter"/>
</dbReference>
<protein>
    <submittedName>
        <fullName evidence="6">Cysteine and histidine-rich domain-containing protein RAR1</fullName>
    </submittedName>
</protein>
<dbReference type="GO" id="GO:0046872">
    <property type="term" value="F:metal ion binding"/>
    <property type="evidence" value="ECO:0007669"/>
    <property type="project" value="UniProtKB-KW"/>
</dbReference>